<feature type="compositionally biased region" description="Basic residues" evidence="1">
    <location>
        <begin position="1"/>
        <end position="11"/>
    </location>
</feature>
<protein>
    <submittedName>
        <fullName evidence="2">Uncharacterized protein</fullName>
    </submittedName>
</protein>
<gene>
    <name evidence="2" type="ORF">THAOC_04370</name>
</gene>
<evidence type="ECO:0000313" key="3">
    <source>
        <dbReference type="Proteomes" id="UP000266841"/>
    </source>
</evidence>
<name>K0TJ90_THAOC</name>
<sequence length="220" mass="23137">MTCRPSRRRRSLLALGRRTDRVPPASSTAPWTGVRCHRGPPSLPAGALLASPSDPAAARRHAGPESFQGRTSSGSGERPAEEFPVVAKLAGFSGCRRRVAPPAPWFRDGHRGTPRPVAFSSRVLPGRSPAGAEVVEPAEVPSRTARTRGGTRETPVPAREIDGGLPPPVGEKPETGGWGGGWVGGECAGLGTTYCNFFDPPILDLDPTRLRNALVRGGSD</sequence>
<feature type="region of interest" description="Disordered" evidence="1">
    <location>
        <begin position="119"/>
        <end position="170"/>
    </location>
</feature>
<keyword evidence="3" id="KW-1185">Reference proteome</keyword>
<comment type="caution">
    <text evidence="2">The sequence shown here is derived from an EMBL/GenBank/DDBJ whole genome shotgun (WGS) entry which is preliminary data.</text>
</comment>
<organism evidence="2 3">
    <name type="scientific">Thalassiosira oceanica</name>
    <name type="common">Marine diatom</name>
    <dbReference type="NCBI Taxonomy" id="159749"/>
    <lineage>
        <taxon>Eukaryota</taxon>
        <taxon>Sar</taxon>
        <taxon>Stramenopiles</taxon>
        <taxon>Ochrophyta</taxon>
        <taxon>Bacillariophyta</taxon>
        <taxon>Coscinodiscophyceae</taxon>
        <taxon>Thalassiosirophycidae</taxon>
        <taxon>Thalassiosirales</taxon>
        <taxon>Thalassiosiraceae</taxon>
        <taxon>Thalassiosira</taxon>
    </lineage>
</organism>
<evidence type="ECO:0000313" key="2">
    <source>
        <dbReference type="EMBL" id="EJK73981.1"/>
    </source>
</evidence>
<feature type="region of interest" description="Disordered" evidence="1">
    <location>
        <begin position="1"/>
        <end position="81"/>
    </location>
</feature>
<dbReference type="AlphaFoldDB" id="K0TJ90"/>
<feature type="compositionally biased region" description="Low complexity" evidence="1">
    <location>
        <begin position="143"/>
        <end position="154"/>
    </location>
</feature>
<dbReference type="EMBL" id="AGNL01004050">
    <property type="protein sequence ID" value="EJK73981.1"/>
    <property type="molecule type" value="Genomic_DNA"/>
</dbReference>
<accession>K0TJ90</accession>
<dbReference type="Proteomes" id="UP000266841">
    <property type="component" value="Unassembled WGS sequence"/>
</dbReference>
<proteinExistence type="predicted"/>
<reference evidence="2 3" key="1">
    <citation type="journal article" date="2012" name="Genome Biol.">
        <title>Genome and low-iron response of an oceanic diatom adapted to chronic iron limitation.</title>
        <authorList>
            <person name="Lommer M."/>
            <person name="Specht M."/>
            <person name="Roy A.S."/>
            <person name="Kraemer L."/>
            <person name="Andreson R."/>
            <person name="Gutowska M.A."/>
            <person name="Wolf J."/>
            <person name="Bergner S.V."/>
            <person name="Schilhabel M.B."/>
            <person name="Klostermeier U.C."/>
            <person name="Beiko R.G."/>
            <person name="Rosenstiel P."/>
            <person name="Hippler M."/>
            <person name="Laroche J."/>
        </authorList>
    </citation>
    <scope>NUCLEOTIDE SEQUENCE [LARGE SCALE GENOMIC DNA]</scope>
    <source>
        <strain evidence="2 3">CCMP1005</strain>
    </source>
</reference>
<feature type="compositionally biased region" description="Low complexity" evidence="1">
    <location>
        <begin position="44"/>
        <end position="56"/>
    </location>
</feature>
<evidence type="ECO:0000256" key="1">
    <source>
        <dbReference type="SAM" id="MobiDB-lite"/>
    </source>
</evidence>